<sequence>MADKKPNEWVQLLLLRFDSQLPIRTGLHTAQSTQNMDQNKECLINVSRCKFSLVVSGLTKMLQSIDCMQVYGPDAERNFCDSLLIVLETLEKCLTCQTRETSRLDETIIVKNLLQELFRVRNLVLSFMNLTSDNAKMYNQLLTLVSQVLYALSTQYFNAVSNRITNCLALAAQEESSTDPANELELIQHLNLDMRKFCRLIFEICNRFRSLKKSTWLHLAVYLERAIWNWLENYPQEFDELQKKPNDELAEYCERLFFLFSSLCAESGRKKLLVWPLQIMLLVLCPKILEEIINAENGAPLSPEHQKKKQFVDEVRKALSSHGHGSGGGKPVLIEAALLAAVNLCKASTYININDRNNILFILVHSVYADLQNLLFNPAKPYIRSSQNMAETEALLTEFFVAYFRITPHNKNLLKVCLQTNSPAVYHTVLVSALYRIITQSRLPWWPDVSPFYSKSTEIRTMFLETLNRINHHPPLRLAQSMTFRDKMNLKNKDKTEDNLMSKYNLLLNMVRLINANPLLMLYCPQTRPSCDAQRATFELMNGLMSLIQQSTMSELAQEAMDALLCLHQPANIRLWNLHSPAQAFWEISPQLLYSIAQKLINRNIPNSCDVLKWLREILICRIHFLEQHCDRLNGPHIRALQKSDSLPPPIDTTESQTGTSAREHPRLTSTVISPTDSSVGTSSDYGTLLDSLGVKSKRNRMALIKLETVFFTYLWSLDLEAVLTSMSCFRLLCHEAELWSSAAAALSATTEIDRGALHRCDVLPGIQSVTPTTRSTTEVADWDADCTSSSMLNDVLLTSSNSHKYPSGSTSDFSQKSPPEIPRPQRSSPSRFFSPIIPVSCDSLADQQPNRASAIGPCIALCNCGCPLCTPASYLPTLGPAECTNSGGSTVPTSSNTASSAHAPVALVPNELVCTFPDGGKRTESNTTSSSGSNPYSPIHVLSASSSPSLRKSPQTVRTAGRHLHYVGKANICSLNSAWTFPDGHLPDLLPVYEVYAEIAEHSRSIITTGRAHLQKQILALLRKINHQTQGNKLAWEHTYMIWLRSTKFLINYPKSKVSVSSGGPEDSCYDASATHSSNSTGSGLNVSAGPNSALNDSVSIGGDLDSIGITGEGTSASRDVRGGVFGTSLALSSASASLLAPTGIDFSGAVGLSGVSGAVAASASVFSNAMTLSATSSGGCGSGGGGTSGSTRYLAVKRRISQQAPATDREIEDVLNEWANMTGFLCALGSVVLNPQVTQSSYSCNYCTCNRRTYDASPSSSRTHGMGTSSPYWMSPGADKKPTFTSHGQNDPVQQDGNSSTNSSEDGGTAEPSQVTISSTGTLTTTLEFDPRNSDSNSNVDGLRNAKFRPSTNQNRTEVCSSSDERDRASSSNVDDRTSRCKQAGQVVPSNHCPVWHQCAEYGPRLNPGMPKPNKYCPVHSQPVSDNSSRRVSLAQATSIAQDQFSPVSQYIGNLLLLISCQHEKFGHQIQKHVKEAIGNELNPLIYPILFNQLRAHVDACFSGQGQQQVVVTETNTLFIENVIFIMRSILDKRTKSVDRTNGHLEVVSIESLMLNIVRYVRHLECVHSLQIKIKVCQLVQKMMARREDLTFRQEMRFRNKLVDYLCDWVMGSSYHLNLTSPSGYASNASTNASGPTSTGNAAISAQSINNPVSVGGFSSVANSHGHMGLVGPAGISLTNMGTLSTNLGPGCNIVFSGPNAGTPGLGHTVTNATGVNTTQLIGIPLNVTALGAMAGSQIPNQSDPCGALVSCSIIGDHSTLGSNTGHGLVGHTIPFGSSLSMAHGATANVSGSGTPGFVLLLNSAAAGGGTSVETTGMHPSGNLVASGPLTGAAQTGALSVTQAGMQSTLTVTTTNQLVGLSSAVGNMGKLHTLPLLAGSIVGPNIGHLNTLCHVQAGSLSNSSGTGNAQCAAAQGLTSGPGVETGPSFTGNVIPTSVVSTGNVCQTQPCGSTYGASATSAVTPAAGISTQSVMQTRELDLACMEAVASLLQGMPLQPEEAERGDLMDAKSHLFAKYFTLFMNLLNDVADDREKRSEVRQNNTALRNVTVQAMSNLLNANIESGLVHAIGLGYHRDPQSRAAFMEVLTKILQQGTEFETLAETALAERYERLIDLVTMVGENGELPIATALTQVIQGSNMDELARVLVTLFDAKHSLYQLFWNIFSKELEAADNMQTLLRGNTMTSKIMNFCFKQFGHDYLQSTLGPALMELVRRDAGGSSGSALDLQPWSDQFPPDSFGKGSSSCQSLHSSVSARSTGTRMNKPSYEVDPRRLQPGENLEDNQKNLIYATELVYGRLIASASSFPSRLRCMCTCLHKLIGQLCYANRMEQANTVLSTVVFLRFVNPAVVSPYESGLLDFEPPARVKRCLTLVGKMMQNIANQLLFTKEPHMRVFDVFLKKHFDSCRHFFQELVNTPEEYETPQYPDVSNSVPPPTVMQSLTPTNYPGLKDPLLVNPAPVLLAHPWICGAHGASAPALSLINDGSSVLTTADAISPASGCTTTGGGVAAFISDDLIHSVHRLLWVNQGKIGDYLASNRDRKAVGRQPFDRMVTLLAHLGPPEHKPVDSMWNCMDLPSNRLEDWVLRGYQFRDSEEFKRLKSLNVFYQAGTSRFGNPVFYYIARRYKSQEYQRVEYPLIICLVSVILDAYRNKPFELVVDFTHASVENRFKNDLLNKWASIIGPVLREYLVAAYIYNCNSWVREYTKIHDRFFAPIKGSRKLVFIDHPSRLNEYIELEQQRLPGGTLVLEEDLRVFNNALKLSHKDTKVAIKVCTNAIQVTSTEKSKVLGHSVILNDVYYASEIEEVCLVDDNQFTLTISNDNGPLSFIHDACDSIVQAIIHIRTRWALSQPDTHAMHTKIRPRDVPGTLLNIALLNLGSSDPSLRSAAYNLLCALTQTFNLKIEGQLLETKGLCIPGNNTLFIAEISKRLAQLEPHLTLEFLEECIQGFSRSSIEMKHLCLEYITPWLRNLTRFCRSDDAKRQKVHAIIDKLITLTIEEEQMYPSIQTKIWGNLGQVPQLLGLVLDSFIQRSVSCGLGSLQAEIMADTSVALAAANVQLVSKKVLSKLCRFIEKTCSAPTTLVEHHPLWPEIAPMLRYLLMLSFNNCLDIRTHLPRLFHIATLLVCTGPLSLRASMHGFVINVIHSLCTSSLAKHLSEQTVQQLRQLLAEFTLPEFYEVFGIQHCKCAPISAFPHFRPGERSGLIVGGTMAPPVAVPLSHITVTSASGSVAYGPQTFLTTKGSSESISSNCSASTGGSGFSGPRVDEMIRATGTLLTSDRVDYGASDPRKKSSTIPVGPPTIVLVDEDSPTNKHIQPDSCDQVIEDPVSTTSFESPHHVVQPRAFGPTNSISATGSYSGFGLSLRGGVSHYRMNSAEISTVHTTHTYPRTASVEVPGMYSTSNTLNPVGAVLPPGLVPNAPVTTEGFDRPERLSLNSLEFLTDTLLEIMSLVIKEVPEFTHWLDQWTHLARKFAFQHNPALQPRAIIVLGCICKRFTDTDIKQLLRIMSQALESYANELDMEKDLRHRTMDTGQAELYLIEAIIICLTRLLPLLPSDSETHQPLFWVALGVLQLDEVSLYAAGLALLEQNLLTLDQHGTFDHDSLQTVMMRCREQFILQYKQMDHAVGLSFRDSFHFALVGHLLKGFRHPAPKTVARTIRVLNTLLGIVAKPVNRDKYQVTKDSVAYLAALLPVSEEVRKRCRLKFRVPGTLAGPSEQSHSGQHPSTMHPNSFSGVTAVGGPPPKGIPVTTGADWCGSTESLQDVPPGQTGRLAHTAQRSGTAAGGFLRTLLPTSMSPNALAGRFSRFRTENPNGMYWGTNAAVWDRSICSLDHQSPPARSVYSRNTMANADGSRLQIQRQPGLLCTTEGLRSKSVDCCSSTTTATPTVSSAGDKSSSLIGSIVTASTITATTTSSNAAVPSCSVSMSDDSMSGSTLLNLPGKPGPEIEPSTSTSEQPQKQTLDALPGSQILLDPEVLVDEATQALTIAVLTTLVRYTTDESESRVLYEFLADASMVFPRVFPVIHSLLDSKINYVLNHCHDQKILSAVQSIIQNMISSGETSVQQLHYLQSIGFGGLWRFSGHFSKANQNADAAQLFVNFLEVLLDSHLPGEDLRTSYTPVLGFGNASRTGNLSSSSSLSLSSIHGSLSDPALNGADGSSPVPMSPTLVGTSCVTSVSNDLVDNASLNSLECPRLTDNSRSRRGTLDPQAQQQQQQNSSTRAQPPSPSTGVDTTTNGNPDRPSQTE</sequence>
<name>A0A504YXT5_FASGI</name>
<dbReference type="GO" id="GO:0005096">
    <property type="term" value="F:GTPase activator activity"/>
    <property type="evidence" value="ECO:0007669"/>
    <property type="project" value="UniProtKB-KW"/>
</dbReference>
<dbReference type="Gene3D" id="2.30.29.30">
    <property type="entry name" value="Pleckstrin-homology domain (PH domain)/Phosphotyrosine-binding domain (PTB)"/>
    <property type="match status" value="1"/>
</dbReference>
<dbReference type="EMBL" id="SUNJ01006922">
    <property type="protein sequence ID" value="TPP62370.1"/>
    <property type="molecule type" value="Genomic_DNA"/>
</dbReference>
<feature type="region of interest" description="Disordered" evidence="3">
    <location>
        <begin position="4195"/>
        <end position="4249"/>
    </location>
</feature>
<feature type="region of interest" description="Disordered" evidence="3">
    <location>
        <begin position="2239"/>
        <end position="2278"/>
    </location>
</feature>
<dbReference type="InterPro" id="IPR011993">
    <property type="entry name" value="PH-like_dom_sf"/>
</dbReference>
<feature type="region of interest" description="Disordered" evidence="3">
    <location>
        <begin position="1256"/>
        <end position="1382"/>
    </location>
</feature>
<dbReference type="PROSITE" id="PS50018">
    <property type="entry name" value="RAS_GTPASE_ACTIV_2"/>
    <property type="match status" value="1"/>
</dbReference>
<feature type="compositionally biased region" description="Polar residues" evidence="3">
    <location>
        <begin position="668"/>
        <end position="683"/>
    </location>
</feature>
<feature type="compositionally biased region" description="Polar residues" evidence="3">
    <location>
        <begin position="803"/>
        <end position="817"/>
    </location>
</feature>
<dbReference type="InterPro" id="IPR039360">
    <property type="entry name" value="Ras_GTPase"/>
</dbReference>
<dbReference type="SMART" id="SM00323">
    <property type="entry name" value="RasGAP"/>
    <property type="match status" value="1"/>
</dbReference>
<feature type="compositionally biased region" description="Polar residues" evidence="3">
    <location>
        <begin position="3952"/>
        <end position="3963"/>
    </location>
</feature>
<feature type="region of interest" description="Disordered" evidence="3">
    <location>
        <begin position="919"/>
        <end position="939"/>
    </location>
</feature>
<gene>
    <name evidence="6" type="ORF">FGIG_04199</name>
</gene>
<feature type="region of interest" description="Disordered" evidence="3">
    <location>
        <begin position="803"/>
        <end position="832"/>
    </location>
</feature>
<dbReference type="CDD" id="cd00170">
    <property type="entry name" value="SEC14"/>
    <property type="match status" value="1"/>
</dbReference>
<feature type="compositionally biased region" description="Basic and acidic residues" evidence="3">
    <location>
        <begin position="3282"/>
        <end position="3292"/>
    </location>
</feature>
<feature type="region of interest" description="Disordered" evidence="3">
    <location>
        <begin position="641"/>
        <end position="683"/>
    </location>
</feature>
<dbReference type="OrthoDB" id="28245at2759"/>
<dbReference type="Gene3D" id="1.10.506.10">
    <property type="entry name" value="GTPase Activation - p120gap, domain 1"/>
    <property type="match status" value="2"/>
</dbReference>
<dbReference type="Pfam" id="PF00616">
    <property type="entry name" value="RasGAP"/>
    <property type="match status" value="1"/>
</dbReference>
<evidence type="ECO:0000313" key="7">
    <source>
        <dbReference type="Proteomes" id="UP000316759"/>
    </source>
</evidence>
<dbReference type="SUPFAM" id="SSF48371">
    <property type="entry name" value="ARM repeat"/>
    <property type="match status" value="1"/>
</dbReference>
<dbReference type="PANTHER" id="PTHR10194">
    <property type="entry name" value="RAS GTPASE-ACTIVATING PROTEINS"/>
    <property type="match status" value="1"/>
</dbReference>
<dbReference type="SUPFAM" id="SSF48350">
    <property type="entry name" value="GTPase activation domain, GAP"/>
    <property type="match status" value="2"/>
</dbReference>
<dbReference type="PANTHER" id="PTHR10194:SF142">
    <property type="entry name" value="NEUROFIBROMIN"/>
    <property type="match status" value="1"/>
</dbReference>
<dbReference type="InterPro" id="IPR001936">
    <property type="entry name" value="RasGAP_dom"/>
</dbReference>
<evidence type="ECO:0000259" key="4">
    <source>
        <dbReference type="PROSITE" id="PS50018"/>
    </source>
</evidence>
<dbReference type="Proteomes" id="UP000316759">
    <property type="component" value="Unassembled WGS sequence"/>
</dbReference>
<dbReference type="InterPro" id="IPR016024">
    <property type="entry name" value="ARM-type_fold"/>
</dbReference>
<feature type="domain" description="Ras-GAP" evidence="4">
    <location>
        <begin position="2141"/>
        <end position="2384"/>
    </location>
</feature>
<evidence type="ECO:0000256" key="3">
    <source>
        <dbReference type="SAM" id="MobiDB-lite"/>
    </source>
</evidence>
<keyword evidence="2" id="KW-0597">Phosphoprotein</keyword>
<feature type="region of interest" description="Disordered" evidence="3">
    <location>
        <begin position="3712"/>
        <end position="3740"/>
    </location>
</feature>
<evidence type="ECO:0000313" key="6">
    <source>
        <dbReference type="EMBL" id="TPP62370.1"/>
    </source>
</evidence>
<dbReference type="PROSITE" id="PS50191">
    <property type="entry name" value="CRAL_TRIO"/>
    <property type="match status" value="1"/>
</dbReference>
<keyword evidence="1" id="KW-0343">GTPase activation</keyword>
<feature type="compositionally biased region" description="Polar residues" evidence="3">
    <location>
        <begin position="4220"/>
        <end position="4249"/>
    </location>
</feature>
<dbReference type="CDD" id="cd13313">
    <property type="entry name" value="PH_NF1"/>
    <property type="match status" value="1"/>
</dbReference>
<reference evidence="6 7" key="1">
    <citation type="submission" date="2019-04" db="EMBL/GenBank/DDBJ databases">
        <title>Annotation for the trematode Fasciola gigantica.</title>
        <authorList>
            <person name="Choi Y.-J."/>
        </authorList>
    </citation>
    <scope>NUCLEOTIDE SEQUENCE [LARGE SCALE GENOMIC DNA]</scope>
    <source>
        <strain evidence="6">Uganda_cow_1</strain>
    </source>
</reference>
<feature type="region of interest" description="Disordered" evidence="3">
    <location>
        <begin position="3282"/>
        <end position="3304"/>
    </location>
</feature>
<evidence type="ECO:0000256" key="2">
    <source>
        <dbReference type="ARBA" id="ARBA00022553"/>
    </source>
</evidence>
<evidence type="ECO:0000256" key="1">
    <source>
        <dbReference type="ARBA" id="ARBA00022468"/>
    </source>
</evidence>
<feature type="compositionally biased region" description="Polar residues" evidence="3">
    <location>
        <begin position="3718"/>
        <end position="3737"/>
    </location>
</feature>
<feature type="region of interest" description="Disordered" evidence="3">
    <location>
        <begin position="3935"/>
        <end position="3963"/>
    </location>
</feature>
<dbReference type="Pfam" id="PF21877">
    <property type="entry name" value="PH_NF1"/>
    <property type="match status" value="1"/>
</dbReference>
<accession>A0A504YXT5</accession>
<keyword evidence="7" id="KW-1185">Reference proteome</keyword>
<protein>
    <submittedName>
        <fullName evidence="6">Neurofibromin</fullName>
    </submittedName>
</protein>
<feature type="compositionally biased region" description="Low complexity" evidence="3">
    <location>
        <begin position="926"/>
        <end position="939"/>
    </location>
</feature>
<dbReference type="InterPro" id="IPR036865">
    <property type="entry name" value="CRAL-TRIO_dom_sf"/>
</dbReference>
<feature type="compositionally biased region" description="Polar residues" evidence="3">
    <location>
        <begin position="1256"/>
        <end position="1274"/>
    </location>
</feature>
<dbReference type="InterPro" id="IPR001251">
    <property type="entry name" value="CRAL-TRIO_dom"/>
</dbReference>
<dbReference type="Pfam" id="PF13716">
    <property type="entry name" value="CRAL_TRIO_2"/>
    <property type="match status" value="1"/>
</dbReference>
<feature type="compositionally biased region" description="Low complexity" evidence="3">
    <location>
        <begin position="2245"/>
        <end position="2256"/>
    </location>
</feature>
<feature type="compositionally biased region" description="Polar residues" evidence="3">
    <location>
        <begin position="1285"/>
        <end position="1317"/>
    </location>
</feature>
<feature type="compositionally biased region" description="Polar residues" evidence="3">
    <location>
        <begin position="1352"/>
        <end position="1362"/>
    </location>
</feature>
<comment type="caution">
    <text evidence="6">The sequence shown here is derived from an EMBL/GenBank/DDBJ whole genome shotgun (WGS) entry which is preliminary data.</text>
</comment>
<proteinExistence type="predicted"/>
<dbReference type="InterPro" id="IPR054071">
    <property type="entry name" value="PH_NF1"/>
</dbReference>
<evidence type="ECO:0000259" key="5">
    <source>
        <dbReference type="PROSITE" id="PS50191"/>
    </source>
</evidence>
<feature type="compositionally biased region" description="Basic and acidic residues" evidence="3">
    <location>
        <begin position="1365"/>
        <end position="1381"/>
    </location>
</feature>
<feature type="compositionally biased region" description="Low complexity" evidence="3">
    <location>
        <begin position="1318"/>
        <end position="1329"/>
    </location>
</feature>
<organism evidence="6 7">
    <name type="scientific">Fasciola gigantica</name>
    <name type="common">Giant liver fluke</name>
    <dbReference type="NCBI Taxonomy" id="46835"/>
    <lineage>
        <taxon>Eukaryota</taxon>
        <taxon>Metazoa</taxon>
        <taxon>Spiralia</taxon>
        <taxon>Lophotrochozoa</taxon>
        <taxon>Platyhelminthes</taxon>
        <taxon>Trematoda</taxon>
        <taxon>Digenea</taxon>
        <taxon>Plagiorchiida</taxon>
        <taxon>Echinostomata</taxon>
        <taxon>Echinostomatoidea</taxon>
        <taxon>Fasciolidae</taxon>
        <taxon>Fasciola</taxon>
    </lineage>
</organism>
<dbReference type="STRING" id="46835.A0A504YXT5"/>
<dbReference type="Gene3D" id="3.40.525.10">
    <property type="entry name" value="CRAL-TRIO lipid binding domain"/>
    <property type="match status" value="1"/>
</dbReference>
<feature type="domain" description="CRAL-TRIO" evidence="5">
    <location>
        <begin position="2594"/>
        <end position="2744"/>
    </location>
</feature>
<dbReference type="InterPro" id="IPR008936">
    <property type="entry name" value="Rho_GTPase_activation_prot"/>
</dbReference>